<gene>
    <name evidence="2" type="ORF">P167DRAFT_361618</name>
</gene>
<reference evidence="2 3" key="1">
    <citation type="journal article" date="2018" name="Nat. Ecol. Evol.">
        <title>Pezizomycetes genomes reveal the molecular basis of ectomycorrhizal truffle lifestyle.</title>
        <authorList>
            <person name="Murat C."/>
            <person name="Payen T."/>
            <person name="Noel B."/>
            <person name="Kuo A."/>
            <person name="Morin E."/>
            <person name="Chen J."/>
            <person name="Kohler A."/>
            <person name="Krizsan K."/>
            <person name="Balestrini R."/>
            <person name="Da Silva C."/>
            <person name="Montanini B."/>
            <person name="Hainaut M."/>
            <person name="Levati E."/>
            <person name="Barry K.W."/>
            <person name="Belfiori B."/>
            <person name="Cichocki N."/>
            <person name="Clum A."/>
            <person name="Dockter R.B."/>
            <person name="Fauchery L."/>
            <person name="Guy J."/>
            <person name="Iotti M."/>
            <person name="Le Tacon F."/>
            <person name="Lindquist E.A."/>
            <person name="Lipzen A."/>
            <person name="Malagnac F."/>
            <person name="Mello A."/>
            <person name="Molinier V."/>
            <person name="Miyauchi S."/>
            <person name="Poulain J."/>
            <person name="Riccioni C."/>
            <person name="Rubini A."/>
            <person name="Sitrit Y."/>
            <person name="Splivallo R."/>
            <person name="Traeger S."/>
            <person name="Wang M."/>
            <person name="Zifcakova L."/>
            <person name="Wipf D."/>
            <person name="Zambonelli A."/>
            <person name="Paolocci F."/>
            <person name="Nowrousian M."/>
            <person name="Ottonello S."/>
            <person name="Baldrian P."/>
            <person name="Spatafora J.W."/>
            <person name="Henrissat B."/>
            <person name="Nagy L.G."/>
            <person name="Aury J.M."/>
            <person name="Wincker P."/>
            <person name="Grigoriev I.V."/>
            <person name="Bonfante P."/>
            <person name="Martin F.M."/>
        </authorList>
    </citation>
    <scope>NUCLEOTIDE SEQUENCE [LARGE SCALE GENOMIC DNA]</scope>
    <source>
        <strain evidence="2 3">CCBAS932</strain>
    </source>
</reference>
<feature type="compositionally biased region" description="Basic residues" evidence="1">
    <location>
        <begin position="49"/>
        <end position="65"/>
    </location>
</feature>
<evidence type="ECO:0000256" key="1">
    <source>
        <dbReference type="SAM" id="MobiDB-lite"/>
    </source>
</evidence>
<name>A0A3N4KCK4_9PEZI</name>
<dbReference type="InParanoid" id="A0A3N4KCK4"/>
<dbReference type="AlphaFoldDB" id="A0A3N4KCK4"/>
<organism evidence="2 3">
    <name type="scientific">Morchella conica CCBAS932</name>
    <dbReference type="NCBI Taxonomy" id="1392247"/>
    <lineage>
        <taxon>Eukaryota</taxon>
        <taxon>Fungi</taxon>
        <taxon>Dikarya</taxon>
        <taxon>Ascomycota</taxon>
        <taxon>Pezizomycotina</taxon>
        <taxon>Pezizomycetes</taxon>
        <taxon>Pezizales</taxon>
        <taxon>Morchellaceae</taxon>
        <taxon>Morchella</taxon>
    </lineage>
</organism>
<accession>A0A3N4KCK4</accession>
<dbReference type="Proteomes" id="UP000277580">
    <property type="component" value="Unassembled WGS sequence"/>
</dbReference>
<dbReference type="EMBL" id="ML119166">
    <property type="protein sequence ID" value="RPB08253.1"/>
    <property type="molecule type" value="Genomic_DNA"/>
</dbReference>
<keyword evidence="3" id="KW-1185">Reference proteome</keyword>
<proteinExistence type="predicted"/>
<evidence type="ECO:0000313" key="2">
    <source>
        <dbReference type="EMBL" id="RPB08253.1"/>
    </source>
</evidence>
<feature type="region of interest" description="Disordered" evidence="1">
    <location>
        <begin position="23"/>
        <end position="103"/>
    </location>
</feature>
<evidence type="ECO:0000313" key="3">
    <source>
        <dbReference type="Proteomes" id="UP000277580"/>
    </source>
</evidence>
<protein>
    <submittedName>
        <fullName evidence="2">Uncharacterized protein</fullName>
    </submittedName>
</protein>
<sequence length="127" mass="14581">MHDHGSHAVHTAALMAMATKQTGNHHGTLQYRPDRTVRPVRTTRTGQSRYHHHEQTHTSKRHKHIKSSDPNPFISSLNPSQPLKPQTTTHKQKEQNRNKNYSKLIIQSMQSSCTPPRLHLHPNCPQL</sequence>
<feature type="compositionally biased region" description="Polar residues" evidence="1">
    <location>
        <begin position="68"/>
        <end position="89"/>
    </location>
</feature>